<sequence length="112" mass="12580">MNSPKEKEIHNKGRPLKRTDGPHLGRILWENFLLFVNANVECLSLSPIVSPFLFPAPLTRNPSNDSGTGMELGFNYTSENRLLSSACDLQLEADTKANMEKELRGKTGLFRF</sequence>
<comment type="caution">
    <text evidence="2">The sequence shown here is derived from an EMBL/GenBank/DDBJ whole genome shotgun (WGS) entry which is preliminary data.</text>
</comment>
<dbReference type="AlphaFoldDB" id="A0A8X6TLQ1"/>
<dbReference type="Proteomes" id="UP000887013">
    <property type="component" value="Unassembled WGS sequence"/>
</dbReference>
<gene>
    <name evidence="2" type="ORF">NPIL_525371</name>
</gene>
<organism evidence="2 3">
    <name type="scientific">Nephila pilipes</name>
    <name type="common">Giant wood spider</name>
    <name type="synonym">Nephila maculata</name>
    <dbReference type="NCBI Taxonomy" id="299642"/>
    <lineage>
        <taxon>Eukaryota</taxon>
        <taxon>Metazoa</taxon>
        <taxon>Ecdysozoa</taxon>
        <taxon>Arthropoda</taxon>
        <taxon>Chelicerata</taxon>
        <taxon>Arachnida</taxon>
        <taxon>Araneae</taxon>
        <taxon>Araneomorphae</taxon>
        <taxon>Entelegynae</taxon>
        <taxon>Araneoidea</taxon>
        <taxon>Nephilidae</taxon>
        <taxon>Nephila</taxon>
    </lineage>
</organism>
<proteinExistence type="predicted"/>
<evidence type="ECO:0000313" key="2">
    <source>
        <dbReference type="EMBL" id="GFT23608.1"/>
    </source>
</evidence>
<dbReference type="OrthoDB" id="6406601at2759"/>
<dbReference type="EMBL" id="BMAW01059929">
    <property type="protein sequence ID" value="GFT23608.1"/>
    <property type="molecule type" value="Genomic_DNA"/>
</dbReference>
<accession>A0A8X6TLQ1</accession>
<keyword evidence="3" id="KW-1185">Reference proteome</keyword>
<name>A0A8X6TLQ1_NEPPI</name>
<feature type="region of interest" description="Disordered" evidence="1">
    <location>
        <begin position="1"/>
        <end position="22"/>
    </location>
</feature>
<evidence type="ECO:0000313" key="3">
    <source>
        <dbReference type="Proteomes" id="UP000887013"/>
    </source>
</evidence>
<reference evidence="2" key="1">
    <citation type="submission" date="2020-08" db="EMBL/GenBank/DDBJ databases">
        <title>Multicomponent nature underlies the extraordinary mechanical properties of spider dragline silk.</title>
        <authorList>
            <person name="Kono N."/>
            <person name="Nakamura H."/>
            <person name="Mori M."/>
            <person name="Yoshida Y."/>
            <person name="Ohtoshi R."/>
            <person name="Malay A.D."/>
            <person name="Moran D.A.P."/>
            <person name="Tomita M."/>
            <person name="Numata K."/>
            <person name="Arakawa K."/>
        </authorList>
    </citation>
    <scope>NUCLEOTIDE SEQUENCE</scope>
</reference>
<evidence type="ECO:0000256" key="1">
    <source>
        <dbReference type="SAM" id="MobiDB-lite"/>
    </source>
</evidence>
<protein>
    <submittedName>
        <fullName evidence="2">Uncharacterized protein</fullName>
    </submittedName>
</protein>